<name>A0A6G7EEF1_9CAUL</name>
<evidence type="ECO:0000313" key="3">
    <source>
        <dbReference type="EMBL" id="VDC49517.1"/>
    </source>
</evidence>
<evidence type="ECO:0000313" key="5">
    <source>
        <dbReference type="Proteomes" id="UP000501325"/>
    </source>
</evidence>
<dbReference type="Proteomes" id="UP000501325">
    <property type="component" value="Chromosome"/>
</dbReference>
<dbReference type="Proteomes" id="UP000289220">
    <property type="component" value="Unassembled WGS sequence"/>
</dbReference>
<keyword evidence="4" id="KW-1185">Reference proteome</keyword>
<reference evidence="3 4" key="1">
    <citation type="submission" date="2018-11" db="EMBL/GenBank/DDBJ databases">
        <authorList>
            <person name="Peiro R."/>
            <person name="Begona"/>
            <person name="Cbmso G."/>
            <person name="Lopez M."/>
            <person name="Gonzalez S."/>
            <person name="Sacristan E."/>
            <person name="Castillo E."/>
        </authorList>
    </citation>
    <scope>NUCLEOTIDE SEQUENCE [LARGE SCALE GENOMIC DNA]</scope>
    <source>
        <strain evidence="3">Brev_genome</strain>
    </source>
</reference>
<dbReference type="AlphaFoldDB" id="A0A6G7EEF1"/>
<sequence length="57" mass="6129">MTKLLPLGGRKVRLDNGHVVTVLPTLGTPQGVSGLGDPVVVEIAFNQLKGWRLARRP</sequence>
<evidence type="ECO:0000313" key="1">
    <source>
        <dbReference type="EMBL" id="MBB3871540.1"/>
    </source>
</evidence>
<organism evidence="3 4">
    <name type="scientific">Brevundimonas mediterranea</name>
    <dbReference type="NCBI Taxonomy" id="74329"/>
    <lineage>
        <taxon>Bacteria</taxon>
        <taxon>Pseudomonadati</taxon>
        <taxon>Pseudomonadota</taxon>
        <taxon>Alphaproteobacteria</taxon>
        <taxon>Caulobacterales</taxon>
        <taxon>Caulobacteraceae</taxon>
        <taxon>Brevundimonas</taxon>
    </lineage>
</organism>
<reference evidence="1 6" key="3">
    <citation type="submission" date="2020-08" db="EMBL/GenBank/DDBJ databases">
        <title>Genomic Encyclopedia of Type Strains, Phase IV (KMG-IV): sequencing the most valuable type-strain genomes for metagenomic binning, comparative biology and taxonomic classification.</title>
        <authorList>
            <person name="Goeker M."/>
        </authorList>
    </citation>
    <scope>NUCLEOTIDE SEQUENCE [LARGE SCALE GENOMIC DNA]</scope>
    <source>
        <strain evidence="1 6">DSM 14878</strain>
    </source>
</reference>
<evidence type="ECO:0000313" key="4">
    <source>
        <dbReference type="Proteomes" id="UP000289220"/>
    </source>
</evidence>
<gene>
    <name evidence="3" type="ORF">BREV_BREV_00004</name>
    <name evidence="1" type="ORF">GGR11_001054</name>
    <name evidence="2" type="ORF">GYM46_01390</name>
</gene>
<dbReference type="EMBL" id="CP048751">
    <property type="protein sequence ID" value="QIH71746.1"/>
    <property type="molecule type" value="Genomic_DNA"/>
</dbReference>
<proteinExistence type="predicted"/>
<accession>A0A6G7EEF1</accession>
<reference evidence="2 5" key="2">
    <citation type="submission" date="2020-01" db="EMBL/GenBank/DDBJ databases">
        <authorList>
            <person name="Wang S."/>
        </authorList>
    </citation>
    <scope>NUCLEOTIDE SEQUENCE [LARGE SCALE GENOMIC DNA]</scope>
    <source>
        <strain evidence="2 5">D151-2-6</strain>
    </source>
</reference>
<protein>
    <submittedName>
        <fullName evidence="3">Uncharacterized protein</fullName>
    </submittedName>
</protein>
<dbReference type="Proteomes" id="UP000532936">
    <property type="component" value="Unassembled WGS sequence"/>
</dbReference>
<dbReference type="KEGG" id="bmed:GYM46_01390"/>
<evidence type="ECO:0000313" key="6">
    <source>
        <dbReference type="Proteomes" id="UP000532936"/>
    </source>
</evidence>
<dbReference type="RefSeq" id="WP_008262128.1">
    <property type="nucleotide sequence ID" value="NZ_CP048751.1"/>
</dbReference>
<dbReference type="EMBL" id="JACIDA010000001">
    <property type="protein sequence ID" value="MBB3871540.1"/>
    <property type="molecule type" value="Genomic_DNA"/>
</dbReference>
<evidence type="ECO:0000313" key="2">
    <source>
        <dbReference type="EMBL" id="QIH71746.1"/>
    </source>
</evidence>
<dbReference type="EMBL" id="UXHF01000001">
    <property type="protein sequence ID" value="VDC49517.1"/>
    <property type="molecule type" value="Genomic_DNA"/>
</dbReference>